<keyword evidence="3" id="KW-0732">Signal</keyword>
<dbReference type="PROSITE" id="PS50181">
    <property type="entry name" value="FBOX"/>
    <property type="match status" value="1"/>
</dbReference>
<dbReference type="GO" id="GO:0005930">
    <property type="term" value="C:axoneme"/>
    <property type="evidence" value="ECO:0007669"/>
    <property type="project" value="UniProtKB-SubCell"/>
</dbReference>
<dbReference type="Proteomes" id="UP000485058">
    <property type="component" value="Unassembled WGS sequence"/>
</dbReference>
<dbReference type="Gene3D" id="3.80.10.10">
    <property type="entry name" value="Ribonuclease Inhibitor"/>
    <property type="match status" value="1"/>
</dbReference>
<comment type="subcellular location">
    <subcellularLocation>
        <location evidence="1">Cytoplasm</location>
        <location evidence="1">Cytoskeleton</location>
        <location evidence="1">Cilium axoneme</location>
    </subcellularLocation>
</comment>
<reference evidence="5 6" key="1">
    <citation type="submission" date="2020-02" db="EMBL/GenBank/DDBJ databases">
        <title>Draft genome sequence of Haematococcus lacustris strain NIES-144.</title>
        <authorList>
            <person name="Morimoto D."/>
            <person name="Nakagawa S."/>
            <person name="Yoshida T."/>
            <person name="Sawayama S."/>
        </authorList>
    </citation>
    <scope>NUCLEOTIDE SEQUENCE [LARGE SCALE GENOMIC DNA]</scope>
    <source>
        <strain evidence="5 6">NIES-144</strain>
    </source>
</reference>
<sequence>MLGCMVGLLMFVRMPGCCGPALTRLSGVGVHVTPCCSHQRKLAHSSGMCPLQCSVVVTGSIQPSTQHQDNVSVDGTEVSISRTAMQATDHSVAMSAAVEAGTATAAVAAAAACAIVWPCLVCCCVAAGGLLGVPNSALTLVNTASHALATIDGLLRLGCGSGCDVRVRAVRDAVVANRLPHDLMKRSSGGHVNKGQQSQGLQGLPVEVLDAVLSQLDESSRLQVFRTSKLLATALLRVLAWIKLTYPTPHDFLGPPIRELAPFLTEVLRSRQQPKLHLTLQPVAVPTDAMWEYWRAEPAAAVVADAASLVAMMLKAVPLCGAVDSLAISWHYDFDLPWEPEFSTALAASFPSLTSLTLQKCSMSIGHLANAINPLLLPRLLHLDLEYASITHEGQPGSSPFIGSRLQELCLHGVDEGAGGREFLYGLLPLPPTLTQLEVINAYEEPWDWVRLAAAVSSLTQLQQLRLTDESRGWYKGGPGLSLLPALAHLPSLHTLVVDELVVGQEQLDALLALTQITSLQVAAFSGLTSSRASAACSWRQLEVHTMDWVTAAYLPLHSLTHPLHLTQLVGYMMEGVEEGDIEEPSIEVLAQVQPNLCERNKAGLVLEWPLCLSKASVDLLTERYLSHSRRTAQQPPHPTVASSSSPEGHITPGGPGSSRGQGVQQGGSAAGAQPLMQRLGHYVEAVRITGQGLSEECLSSDNRQALAVLFPKAHVSIAPPWWNTA</sequence>
<feature type="region of interest" description="Disordered" evidence="2">
    <location>
        <begin position="629"/>
        <end position="672"/>
    </location>
</feature>
<dbReference type="SUPFAM" id="SSF52047">
    <property type="entry name" value="RNI-like"/>
    <property type="match status" value="1"/>
</dbReference>
<evidence type="ECO:0000256" key="2">
    <source>
        <dbReference type="SAM" id="MobiDB-lite"/>
    </source>
</evidence>
<dbReference type="AlphaFoldDB" id="A0A699ZSH1"/>
<evidence type="ECO:0000259" key="4">
    <source>
        <dbReference type="PROSITE" id="PS50181"/>
    </source>
</evidence>
<dbReference type="InterPro" id="IPR001810">
    <property type="entry name" value="F-box_dom"/>
</dbReference>
<name>A0A699ZSH1_HAELA</name>
<evidence type="ECO:0000256" key="1">
    <source>
        <dbReference type="ARBA" id="ARBA00004430"/>
    </source>
</evidence>
<dbReference type="InterPro" id="IPR032675">
    <property type="entry name" value="LRR_dom_sf"/>
</dbReference>
<comment type="caution">
    <text evidence="5">The sequence shown here is derived from an EMBL/GenBank/DDBJ whole genome shotgun (WGS) entry which is preliminary data.</text>
</comment>
<dbReference type="EMBL" id="BLLF01002868">
    <property type="protein sequence ID" value="GFH25623.1"/>
    <property type="molecule type" value="Genomic_DNA"/>
</dbReference>
<protein>
    <recommendedName>
        <fullName evidence="4">F-box domain-containing protein</fullName>
    </recommendedName>
</protein>
<keyword evidence="6" id="KW-1185">Reference proteome</keyword>
<feature type="signal peptide" evidence="3">
    <location>
        <begin position="1"/>
        <end position="19"/>
    </location>
</feature>
<accession>A0A699ZSH1</accession>
<feature type="chain" id="PRO_5025567206" description="F-box domain-containing protein" evidence="3">
    <location>
        <begin position="20"/>
        <end position="726"/>
    </location>
</feature>
<feature type="domain" description="F-box" evidence="4">
    <location>
        <begin position="198"/>
        <end position="244"/>
    </location>
</feature>
<organism evidence="5 6">
    <name type="scientific">Haematococcus lacustris</name>
    <name type="common">Green alga</name>
    <name type="synonym">Haematococcus pluvialis</name>
    <dbReference type="NCBI Taxonomy" id="44745"/>
    <lineage>
        <taxon>Eukaryota</taxon>
        <taxon>Viridiplantae</taxon>
        <taxon>Chlorophyta</taxon>
        <taxon>core chlorophytes</taxon>
        <taxon>Chlorophyceae</taxon>
        <taxon>CS clade</taxon>
        <taxon>Chlamydomonadales</taxon>
        <taxon>Haematococcaceae</taxon>
        <taxon>Haematococcus</taxon>
    </lineage>
</organism>
<evidence type="ECO:0000313" key="5">
    <source>
        <dbReference type="EMBL" id="GFH25623.1"/>
    </source>
</evidence>
<evidence type="ECO:0000313" key="6">
    <source>
        <dbReference type="Proteomes" id="UP000485058"/>
    </source>
</evidence>
<feature type="compositionally biased region" description="Gly residues" evidence="2">
    <location>
        <begin position="652"/>
        <end position="670"/>
    </location>
</feature>
<proteinExistence type="predicted"/>
<evidence type="ECO:0000256" key="3">
    <source>
        <dbReference type="SAM" id="SignalP"/>
    </source>
</evidence>
<gene>
    <name evidence="5" type="ORF">HaLaN_23617</name>
</gene>